<accession>A0A1U7JC10</accession>
<reference evidence="1 2" key="1">
    <citation type="submission" date="2016-03" db="EMBL/GenBank/DDBJ databases">
        <title>Genome sequence of Nesiotobacter sp. nov., a moderately halophilic alphaproteobacterium isolated from the Yellow Sea, China.</title>
        <authorList>
            <person name="Zhang G."/>
            <person name="Zhang R."/>
        </authorList>
    </citation>
    <scope>NUCLEOTIDE SEQUENCE [LARGE SCALE GENOMIC DNA]</scope>
    <source>
        <strain evidence="1 2">WB1-6</strain>
    </source>
</reference>
<proteinExistence type="predicted"/>
<organism evidence="1 2">
    <name type="scientific">Pseudovibrio exalbescens</name>
    <dbReference type="NCBI Taxonomy" id="197461"/>
    <lineage>
        <taxon>Bacteria</taxon>
        <taxon>Pseudomonadati</taxon>
        <taxon>Pseudomonadota</taxon>
        <taxon>Alphaproteobacteria</taxon>
        <taxon>Hyphomicrobiales</taxon>
        <taxon>Stappiaceae</taxon>
        <taxon>Pseudovibrio</taxon>
    </lineage>
</organism>
<sequence length="130" mass="15064">MIFEGAHGWSNYSKIPALEYLYLEDSYVLGIVSTDDTIEFKMEFVLIQDHPLYCDPQPGEQYCYKRGRLKFANIQNVREFLRTNSRAVDATGEVDFGNIDSFVSQKQRYVLEGEWGKLDIESDEPSVTYI</sequence>
<dbReference type="AlphaFoldDB" id="A0A1U7JC10"/>
<comment type="caution">
    <text evidence="1">The sequence shown here is derived from an EMBL/GenBank/DDBJ whole genome shotgun (WGS) entry which is preliminary data.</text>
</comment>
<gene>
    <name evidence="1" type="ORF">A3843_00705</name>
</gene>
<name>A0A1U7JC10_9HYPH</name>
<evidence type="ECO:0000313" key="1">
    <source>
        <dbReference type="EMBL" id="OKL42245.1"/>
    </source>
</evidence>
<evidence type="ECO:0000313" key="2">
    <source>
        <dbReference type="Proteomes" id="UP000185783"/>
    </source>
</evidence>
<dbReference type="EMBL" id="LVVZ01000051">
    <property type="protein sequence ID" value="OKL42245.1"/>
    <property type="molecule type" value="Genomic_DNA"/>
</dbReference>
<dbReference type="RefSeq" id="WP_036489781.1">
    <property type="nucleotide sequence ID" value="NZ_LVVZ01000051.1"/>
</dbReference>
<keyword evidence="2" id="KW-1185">Reference proteome</keyword>
<dbReference type="Proteomes" id="UP000185783">
    <property type="component" value="Unassembled WGS sequence"/>
</dbReference>
<protein>
    <submittedName>
        <fullName evidence="1">Uncharacterized protein</fullName>
    </submittedName>
</protein>